<accession>A0ABR2UHK0</accession>
<feature type="compositionally biased region" description="Polar residues" evidence="1">
    <location>
        <begin position="320"/>
        <end position="332"/>
    </location>
</feature>
<evidence type="ECO:0000256" key="1">
    <source>
        <dbReference type="SAM" id="MobiDB-lite"/>
    </source>
</evidence>
<reference evidence="2 3" key="1">
    <citation type="journal article" date="2024" name="J. Plant Pathol.">
        <title>Sequence and assembly of the genome of Seiridium unicorne, isolate CBS 538.82, causal agent of cypress canker disease.</title>
        <authorList>
            <person name="Scali E."/>
            <person name="Rocca G.D."/>
            <person name="Danti R."/>
            <person name="Garbelotto M."/>
            <person name="Barberini S."/>
            <person name="Baroncelli R."/>
            <person name="Emiliani G."/>
        </authorList>
    </citation>
    <scope>NUCLEOTIDE SEQUENCE [LARGE SCALE GENOMIC DNA]</scope>
    <source>
        <strain evidence="2 3">BM-138-508</strain>
    </source>
</reference>
<feature type="region of interest" description="Disordered" evidence="1">
    <location>
        <begin position="22"/>
        <end position="44"/>
    </location>
</feature>
<feature type="region of interest" description="Disordered" evidence="1">
    <location>
        <begin position="315"/>
        <end position="348"/>
    </location>
</feature>
<feature type="region of interest" description="Disordered" evidence="1">
    <location>
        <begin position="120"/>
        <end position="144"/>
    </location>
</feature>
<gene>
    <name evidence="2" type="ORF">SUNI508_11431</name>
</gene>
<protein>
    <submittedName>
        <fullName evidence="2">C2H2-type domain-containing protein</fullName>
    </submittedName>
</protein>
<evidence type="ECO:0000313" key="3">
    <source>
        <dbReference type="Proteomes" id="UP001408356"/>
    </source>
</evidence>
<comment type="caution">
    <text evidence="2">The sequence shown here is derived from an EMBL/GenBank/DDBJ whole genome shotgun (WGS) entry which is preliminary data.</text>
</comment>
<name>A0ABR2UHK0_9PEZI</name>
<dbReference type="EMBL" id="JARVKF010000431">
    <property type="protein sequence ID" value="KAK9413979.1"/>
    <property type="molecule type" value="Genomic_DNA"/>
</dbReference>
<dbReference type="Proteomes" id="UP001408356">
    <property type="component" value="Unassembled WGS sequence"/>
</dbReference>
<keyword evidence="3" id="KW-1185">Reference proteome</keyword>
<feature type="region of interest" description="Disordered" evidence="1">
    <location>
        <begin position="372"/>
        <end position="406"/>
    </location>
</feature>
<evidence type="ECO:0000313" key="2">
    <source>
        <dbReference type="EMBL" id="KAK9413979.1"/>
    </source>
</evidence>
<proteinExistence type="predicted"/>
<organism evidence="2 3">
    <name type="scientific">Seiridium unicorne</name>
    <dbReference type="NCBI Taxonomy" id="138068"/>
    <lineage>
        <taxon>Eukaryota</taxon>
        <taxon>Fungi</taxon>
        <taxon>Dikarya</taxon>
        <taxon>Ascomycota</taxon>
        <taxon>Pezizomycotina</taxon>
        <taxon>Sordariomycetes</taxon>
        <taxon>Xylariomycetidae</taxon>
        <taxon>Amphisphaeriales</taxon>
        <taxon>Sporocadaceae</taxon>
        <taxon>Seiridium</taxon>
    </lineage>
</organism>
<sequence length="428" mass="47905">MKLRAAVAPCYDSFVGMELDVPEERDSPVDAETRSHASGEAHQAFESHWSKSCQKIQDALGTIDTELEAVRALSNDLKKRYGRDAYVESRPKPWLVSTSQLQAFRPKNFDFGLKRQFSEQVDPDTISAERATSPPTLPPTLNSDEPTLTVLHIRAANGDSAGRLPSGTPDPANEEVLDHEANDTVIPMIFQLPKGPHLNPVAEMERRAITALESRGRLKADQVEGKAFVFEYPKGTGQFCAVWCKRCNFYSVSMPSRQKRSAEMHLIMSELHPEFSAENRPSFHGHSQVVEYFGYRVQDVTGDWALNNNQRLRRRKKVSLRTQQTRRTSNGLSAPPAHSQEHSTQDNTMNDIDSLFEERPEDDDIEAAFQVDHGSIGPQHVTSDDRVADQEEQSEQGVVLDSPNDVAISDGHNECERLNESSVTHTSL</sequence>